<reference evidence="3" key="1">
    <citation type="journal article" date="2019" name="Nat. Commun.">
        <title>Expansion of phycobilisome linker gene families in mesophilic red algae.</title>
        <authorList>
            <person name="Lee J."/>
            <person name="Kim D."/>
            <person name="Bhattacharya D."/>
            <person name="Yoon H.S."/>
        </authorList>
    </citation>
    <scope>NUCLEOTIDE SEQUENCE [LARGE SCALE GENOMIC DNA]</scope>
    <source>
        <strain evidence="3">CCMP 1328</strain>
    </source>
</reference>
<protein>
    <submittedName>
        <fullName evidence="2">Uncharacterized protein</fullName>
    </submittedName>
</protein>
<evidence type="ECO:0000313" key="3">
    <source>
        <dbReference type="Proteomes" id="UP000324585"/>
    </source>
</evidence>
<keyword evidence="3" id="KW-1185">Reference proteome</keyword>
<evidence type="ECO:0000256" key="1">
    <source>
        <dbReference type="SAM" id="MobiDB-lite"/>
    </source>
</evidence>
<dbReference type="Proteomes" id="UP000324585">
    <property type="component" value="Unassembled WGS sequence"/>
</dbReference>
<name>A0A5J4YK66_PORPP</name>
<evidence type="ECO:0000313" key="2">
    <source>
        <dbReference type="EMBL" id="KAA8491154.1"/>
    </source>
</evidence>
<comment type="caution">
    <text evidence="2">The sequence shown here is derived from an EMBL/GenBank/DDBJ whole genome shotgun (WGS) entry which is preliminary data.</text>
</comment>
<proteinExistence type="predicted"/>
<gene>
    <name evidence="2" type="ORF">FVE85_9449</name>
</gene>
<accession>A0A5J4YK66</accession>
<sequence>MEETDGAAAGPDRVDEAGHSSRQSDLFLRDVSARLESLCFSSSQSWDEKLLEDVIKCMALVSGYCQPSESVRQTSASGAISFFCSIIHATQLCPHEYHGPLFRLLVSRATRKCVKHHAHEMSLACLHALAMRIRMPSTGNDEWMVFCGSIIEACARRLLSHPLSSVEGECERAFGLVEPFESCMVQINELRMVERLEWCSLADSTHGCYLALTKRWLASVLRHCSVAVLHKLCERFEFASCPFVLSVLHLHLAIAHAQGAPVLVSVDKDTFQESASASARSSGVHGIESELETIAESLKGLKISRSLGSEISTATEAFNPFSRATLVEDMLDLSDVASRHQSPHSSRTSASLRNPTRDSDKVQEYAAQNRVPAVAKGNLFMVQDVLSEKQVQDRNETAKVKASSWSKIML</sequence>
<dbReference type="AlphaFoldDB" id="A0A5J4YK66"/>
<feature type="region of interest" description="Disordered" evidence="1">
    <location>
        <begin position="1"/>
        <end position="21"/>
    </location>
</feature>
<organism evidence="2 3">
    <name type="scientific">Porphyridium purpureum</name>
    <name type="common">Red alga</name>
    <name type="synonym">Porphyridium cruentum</name>
    <dbReference type="NCBI Taxonomy" id="35688"/>
    <lineage>
        <taxon>Eukaryota</taxon>
        <taxon>Rhodophyta</taxon>
        <taxon>Bangiophyceae</taxon>
        <taxon>Porphyridiales</taxon>
        <taxon>Porphyridiaceae</taxon>
        <taxon>Porphyridium</taxon>
    </lineage>
</organism>
<feature type="region of interest" description="Disordered" evidence="1">
    <location>
        <begin position="336"/>
        <end position="360"/>
    </location>
</feature>
<feature type="compositionally biased region" description="Polar residues" evidence="1">
    <location>
        <begin position="339"/>
        <end position="354"/>
    </location>
</feature>
<dbReference type="EMBL" id="VRMN01000015">
    <property type="protein sequence ID" value="KAA8491154.1"/>
    <property type="molecule type" value="Genomic_DNA"/>
</dbReference>